<dbReference type="SUPFAM" id="SSF103481">
    <property type="entry name" value="Multidrug resistance efflux transporter EmrE"/>
    <property type="match status" value="1"/>
</dbReference>
<feature type="transmembrane region" description="Helical" evidence="7">
    <location>
        <begin position="370"/>
        <end position="392"/>
    </location>
</feature>
<dbReference type="InterPro" id="IPR037185">
    <property type="entry name" value="EmrE-like"/>
</dbReference>
<comment type="subcellular location">
    <subcellularLocation>
        <location evidence="1">Membrane</location>
        <topology evidence="1">Multi-pass membrane protein</topology>
    </subcellularLocation>
</comment>
<feature type="transmembrane region" description="Helical" evidence="7">
    <location>
        <begin position="112"/>
        <end position="133"/>
    </location>
</feature>
<sequence length="449" mass="49315">MRAPGCRPCSHFLVLVCRESVLGTRARRAEDALRVPPPREAADLRLPTAPVAAGLGGGPRPRERYLWGASALGAPGAPAWVALDELSRNFTYGAEGSGNGSLSGEWYRRNQIHLFGVLLAILGNLVISISLNIQKYSHLQLAHQEYPRPLLKSVSWWGGVLLMVVGETGNFAAYGFAPITLIAPLGCMSVTGSAVISVIFLKENLRASDLLGMTLAFAGTYLLVNFAPNITQAISARTIQYFFVGWQFMIYMILEILIFCVLLYFHKRKGIEHIVILLSLVALLASLTVISVRAVASMITFSVTDNTQLTYPIFYIMCIVMIASCVFQVKFLSQATKLHDTATVVPVNHVFFTTSAIIAGIIFYQEFLGAAFLTIFIYLFGCFLSFLGVWLVTRNREKEHPQQSYIDIGNIPGKQSLDKIQPDPNGFSYGTLPDGSDSTRSQSGEKKEV</sequence>
<evidence type="ECO:0000313" key="9">
    <source>
        <dbReference type="RefSeq" id="XP_004697758.1"/>
    </source>
</evidence>
<dbReference type="InterPro" id="IPR008521">
    <property type="entry name" value="Mg_trans_NIPA"/>
</dbReference>
<evidence type="ECO:0000256" key="3">
    <source>
        <dbReference type="ARBA" id="ARBA00022692"/>
    </source>
</evidence>
<keyword evidence="4 7" id="KW-1133">Transmembrane helix</keyword>
<evidence type="ECO:0000256" key="1">
    <source>
        <dbReference type="ARBA" id="ARBA00004141"/>
    </source>
</evidence>
<feature type="transmembrane region" description="Helical" evidence="7">
    <location>
        <begin position="154"/>
        <end position="176"/>
    </location>
</feature>
<feature type="transmembrane region" description="Helical" evidence="7">
    <location>
        <begin position="277"/>
        <end position="301"/>
    </location>
</feature>
<reference evidence="9" key="1">
    <citation type="submission" date="2025-08" db="UniProtKB">
        <authorList>
            <consortium name="RefSeq"/>
        </authorList>
    </citation>
    <scope>IDENTIFICATION</scope>
</reference>
<name>A0ABM0IDS4_ECHTE</name>
<feature type="transmembrane region" description="Helical" evidence="7">
    <location>
        <begin position="239"/>
        <end position="265"/>
    </location>
</feature>
<evidence type="ECO:0000256" key="4">
    <source>
        <dbReference type="ARBA" id="ARBA00022989"/>
    </source>
</evidence>
<feature type="transmembrane region" description="Helical" evidence="7">
    <location>
        <begin position="313"/>
        <end position="332"/>
    </location>
</feature>
<proteinExistence type="inferred from homology"/>
<evidence type="ECO:0000256" key="6">
    <source>
        <dbReference type="SAM" id="MobiDB-lite"/>
    </source>
</evidence>
<keyword evidence="5 7" id="KW-0472">Membrane</keyword>
<dbReference type="PANTHER" id="PTHR12570">
    <property type="match status" value="1"/>
</dbReference>
<dbReference type="PANTHER" id="PTHR12570:SF16">
    <property type="entry name" value="NIPA-LIKE PROTEIN 2"/>
    <property type="match status" value="1"/>
</dbReference>
<comment type="similarity">
    <text evidence="2">Belongs to the NIPA family.</text>
</comment>
<accession>A0ABM0IDS4</accession>
<evidence type="ECO:0000256" key="7">
    <source>
        <dbReference type="SAM" id="Phobius"/>
    </source>
</evidence>
<protein>
    <submittedName>
        <fullName evidence="9">NIPA-like protein 2</fullName>
    </submittedName>
</protein>
<dbReference type="GeneID" id="101646417"/>
<dbReference type="Pfam" id="PF05653">
    <property type="entry name" value="Mg_trans_NIPA"/>
    <property type="match status" value="1"/>
</dbReference>
<evidence type="ECO:0000313" key="8">
    <source>
        <dbReference type="Proteomes" id="UP000694863"/>
    </source>
</evidence>
<feature type="transmembrane region" description="Helical" evidence="7">
    <location>
        <begin position="344"/>
        <end position="364"/>
    </location>
</feature>
<feature type="transmembrane region" description="Helical" evidence="7">
    <location>
        <begin position="182"/>
        <end position="201"/>
    </location>
</feature>
<gene>
    <name evidence="9" type="primary">NIPAL2</name>
</gene>
<dbReference type="Proteomes" id="UP000694863">
    <property type="component" value="Unplaced"/>
</dbReference>
<feature type="transmembrane region" description="Helical" evidence="7">
    <location>
        <begin position="210"/>
        <end position="227"/>
    </location>
</feature>
<feature type="region of interest" description="Disordered" evidence="6">
    <location>
        <begin position="408"/>
        <end position="449"/>
    </location>
</feature>
<evidence type="ECO:0000256" key="2">
    <source>
        <dbReference type="ARBA" id="ARBA00007230"/>
    </source>
</evidence>
<keyword evidence="8" id="KW-1185">Reference proteome</keyword>
<evidence type="ECO:0000256" key="5">
    <source>
        <dbReference type="ARBA" id="ARBA00023136"/>
    </source>
</evidence>
<organism evidence="8 9">
    <name type="scientific">Echinops telfairi</name>
    <name type="common">Lesser hedgehog tenrec</name>
    <dbReference type="NCBI Taxonomy" id="9371"/>
    <lineage>
        <taxon>Eukaryota</taxon>
        <taxon>Metazoa</taxon>
        <taxon>Chordata</taxon>
        <taxon>Craniata</taxon>
        <taxon>Vertebrata</taxon>
        <taxon>Euteleostomi</taxon>
        <taxon>Mammalia</taxon>
        <taxon>Eutheria</taxon>
        <taxon>Afrotheria</taxon>
        <taxon>Tenrecidae</taxon>
        <taxon>Tenrecinae</taxon>
        <taxon>Echinops</taxon>
    </lineage>
</organism>
<dbReference type="RefSeq" id="XP_004697758.1">
    <property type="nucleotide sequence ID" value="XM_004697701.2"/>
</dbReference>
<keyword evidence="3 7" id="KW-0812">Transmembrane</keyword>